<evidence type="ECO:0000313" key="2">
    <source>
        <dbReference type="Proteomes" id="UP001362999"/>
    </source>
</evidence>
<comment type="caution">
    <text evidence="1">The sequence shown here is derived from an EMBL/GenBank/DDBJ whole genome shotgun (WGS) entry which is preliminary data.</text>
</comment>
<dbReference type="Proteomes" id="UP001362999">
    <property type="component" value="Unassembled WGS sequence"/>
</dbReference>
<protein>
    <submittedName>
        <fullName evidence="1">Uncharacterized protein</fullName>
    </submittedName>
</protein>
<dbReference type="AlphaFoldDB" id="A0AAV9ZCY5"/>
<proteinExistence type="predicted"/>
<evidence type="ECO:0000313" key="1">
    <source>
        <dbReference type="EMBL" id="KAK6978026.1"/>
    </source>
</evidence>
<reference evidence="1 2" key="1">
    <citation type="journal article" date="2024" name="J Genomics">
        <title>Draft genome sequencing and assembly of Favolaschia claudopus CIRM-BRFM 2984 isolated from oak limbs.</title>
        <authorList>
            <person name="Navarro D."/>
            <person name="Drula E."/>
            <person name="Chaduli D."/>
            <person name="Cazenave R."/>
            <person name="Ahrendt S."/>
            <person name="Wang J."/>
            <person name="Lipzen A."/>
            <person name="Daum C."/>
            <person name="Barry K."/>
            <person name="Grigoriev I.V."/>
            <person name="Favel A."/>
            <person name="Rosso M.N."/>
            <person name="Martin F."/>
        </authorList>
    </citation>
    <scope>NUCLEOTIDE SEQUENCE [LARGE SCALE GENOMIC DNA]</scope>
    <source>
        <strain evidence="1 2">CIRM-BRFM 2984</strain>
    </source>
</reference>
<name>A0AAV9ZCY5_9AGAR</name>
<organism evidence="1 2">
    <name type="scientific">Favolaschia claudopus</name>
    <dbReference type="NCBI Taxonomy" id="2862362"/>
    <lineage>
        <taxon>Eukaryota</taxon>
        <taxon>Fungi</taxon>
        <taxon>Dikarya</taxon>
        <taxon>Basidiomycota</taxon>
        <taxon>Agaricomycotina</taxon>
        <taxon>Agaricomycetes</taxon>
        <taxon>Agaricomycetidae</taxon>
        <taxon>Agaricales</taxon>
        <taxon>Marasmiineae</taxon>
        <taxon>Mycenaceae</taxon>
        <taxon>Favolaschia</taxon>
    </lineage>
</organism>
<accession>A0AAV9ZCY5</accession>
<keyword evidence="2" id="KW-1185">Reference proteome</keyword>
<gene>
    <name evidence="1" type="ORF">R3P38DRAFT_2809491</name>
</gene>
<sequence>MTALPRKYKSHIHAIYLGKVKSLKTVFQHFNASTVSWKEVVKFVYAPRLIRVGVEDLSQKLNSRTNIEVLSATGRRNFELLACKKGSDSTYLAGGRGSERNSPGNQRSGIGEFPEIFCFWDFLWTDTSSKVLENFEIKYYVHSGFFKGKACSKDLAGMVSAGHAEGRAVGMYSTRWIAALTVEPMSPTPRTSRTFFFRTLAYIRDIMEFFPVQQSVKQEFGGHRQTKYGVNIAAS</sequence>
<dbReference type="EMBL" id="JAWWNJ010000162">
    <property type="protein sequence ID" value="KAK6978026.1"/>
    <property type="molecule type" value="Genomic_DNA"/>
</dbReference>